<evidence type="ECO:0000313" key="1">
    <source>
        <dbReference type="EMBL" id="ELT93175.1"/>
    </source>
</evidence>
<reference evidence="3" key="1">
    <citation type="submission" date="2012-12" db="EMBL/GenBank/DDBJ databases">
        <authorList>
            <person name="Hellsten U."/>
            <person name="Grimwood J."/>
            <person name="Chapman J.A."/>
            <person name="Shapiro H."/>
            <person name="Aerts A."/>
            <person name="Otillar R.P."/>
            <person name="Terry A.Y."/>
            <person name="Boore J.L."/>
            <person name="Simakov O."/>
            <person name="Marletaz F."/>
            <person name="Cho S.-J."/>
            <person name="Edsinger-Gonzales E."/>
            <person name="Havlak P."/>
            <person name="Kuo D.-H."/>
            <person name="Larsson T."/>
            <person name="Lv J."/>
            <person name="Arendt D."/>
            <person name="Savage R."/>
            <person name="Osoegawa K."/>
            <person name="de Jong P."/>
            <person name="Lindberg D.R."/>
            <person name="Seaver E.C."/>
            <person name="Weisblat D.A."/>
            <person name="Putnam N.H."/>
            <person name="Grigoriev I.V."/>
            <person name="Rokhsar D.S."/>
        </authorList>
    </citation>
    <scope>NUCLEOTIDE SEQUENCE</scope>
    <source>
        <strain evidence="3">I ESC-2004</strain>
    </source>
</reference>
<proteinExistence type="predicted"/>
<dbReference type="EMBL" id="KB309853">
    <property type="protein sequence ID" value="ELT93175.1"/>
    <property type="molecule type" value="Genomic_DNA"/>
</dbReference>
<accession>R7TQ64</accession>
<protein>
    <submittedName>
        <fullName evidence="1 2">Uncharacterized protein</fullName>
    </submittedName>
</protein>
<reference evidence="2" key="3">
    <citation type="submission" date="2015-06" db="UniProtKB">
        <authorList>
            <consortium name="EnsemblMetazoa"/>
        </authorList>
    </citation>
    <scope>IDENTIFICATION</scope>
</reference>
<dbReference type="HOGENOM" id="CLU_2294314_0_0_1"/>
<dbReference type="EnsemblMetazoa" id="CapteT201395">
    <property type="protein sequence ID" value="CapteP201395"/>
    <property type="gene ID" value="CapteG201395"/>
</dbReference>
<dbReference type="AlphaFoldDB" id="R7TQ64"/>
<reference evidence="1 3" key="2">
    <citation type="journal article" date="2013" name="Nature">
        <title>Insights into bilaterian evolution from three spiralian genomes.</title>
        <authorList>
            <person name="Simakov O."/>
            <person name="Marletaz F."/>
            <person name="Cho S.J."/>
            <person name="Edsinger-Gonzales E."/>
            <person name="Havlak P."/>
            <person name="Hellsten U."/>
            <person name="Kuo D.H."/>
            <person name="Larsson T."/>
            <person name="Lv J."/>
            <person name="Arendt D."/>
            <person name="Savage R."/>
            <person name="Osoegawa K."/>
            <person name="de Jong P."/>
            <person name="Grimwood J."/>
            <person name="Chapman J.A."/>
            <person name="Shapiro H."/>
            <person name="Aerts A."/>
            <person name="Otillar R.P."/>
            <person name="Terry A.Y."/>
            <person name="Boore J.L."/>
            <person name="Grigoriev I.V."/>
            <person name="Lindberg D.R."/>
            <person name="Seaver E.C."/>
            <person name="Weisblat D.A."/>
            <person name="Putnam N.H."/>
            <person name="Rokhsar D.S."/>
        </authorList>
    </citation>
    <scope>NUCLEOTIDE SEQUENCE</scope>
    <source>
        <strain evidence="1 3">I ESC-2004</strain>
    </source>
</reference>
<name>R7TQ64_CAPTE</name>
<sequence length="101" mass="11461">MEPPPFTGDNREMQVSDMGTVPKLPARHHVCQSGLTNELMGDLKSEFGRGSSLTSITKVLGYLLSFESSKHHNTFEHKEMRGSHLVYVWDIRLPYTLLICK</sequence>
<organism evidence="1">
    <name type="scientific">Capitella teleta</name>
    <name type="common">Polychaete worm</name>
    <dbReference type="NCBI Taxonomy" id="283909"/>
    <lineage>
        <taxon>Eukaryota</taxon>
        <taxon>Metazoa</taxon>
        <taxon>Spiralia</taxon>
        <taxon>Lophotrochozoa</taxon>
        <taxon>Annelida</taxon>
        <taxon>Polychaeta</taxon>
        <taxon>Sedentaria</taxon>
        <taxon>Scolecida</taxon>
        <taxon>Capitellidae</taxon>
        <taxon>Capitella</taxon>
    </lineage>
</organism>
<evidence type="ECO:0000313" key="3">
    <source>
        <dbReference type="Proteomes" id="UP000014760"/>
    </source>
</evidence>
<evidence type="ECO:0000313" key="2">
    <source>
        <dbReference type="EnsemblMetazoa" id="CapteP201395"/>
    </source>
</evidence>
<keyword evidence="3" id="KW-1185">Reference proteome</keyword>
<dbReference type="EMBL" id="AMQN01002689">
    <property type="status" value="NOT_ANNOTATED_CDS"/>
    <property type="molecule type" value="Genomic_DNA"/>
</dbReference>
<dbReference type="Proteomes" id="UP000014760">
    <property type="component" value="Unassembled WGS sequence"/>
</dbReference>
<gene>
    <name evidence="1" type="ORF">CAPTEDRAFT_201395</name>
</gene>